<dbReference type="GO" id="GO:0003676">
    <property type="term" value="F:nucleic acid binding"/>
    <property type="evidence" value="ECO:0007669"/>
    <property type="project" value="InterPro"/>
</dbReference>
<feature type="short sequence motif" description="Q motif" evidence="6">
    <location>
        <begin position="3"/>
        <end position="31"/>
    </location>
</feature>
<feature type="region of interest" description="Disordered" evidence="7">
    <location>
        <begin position="376"/>
        <end position="437"/>
    </location>
</feature>
<name>A0A2P6MFQ2_ALKUR</name>
<dbReference type="CDD" id="cd00268">
    <property type="entry name" value="DEADc"/>
    <property type="match status" value="1"/>
</dbReference>
<dbReference type="InterPro" id="IPR050079">
    <property type="entry name" value="DEAD_box_RNA_helicase"/>
</dbReference>
<feature type="compositionally biased region" description="Basic and acidic residues" evidence="7">
    <location>
        <begin position="428"/>
        <end position="437"/>
    </location>
</feature>
<accession>A0A2P6MFQ2</accession>
<keyword evidence="2" id="KW-0378">Hydrolase</keyword>
<feature type="domain" description="Helicase ATP-binding" evidence="8">
    <location>
        <begin position="34"/>
        <end position="204"/>
    </location>
</feature>
<dbReference type="InterPro" id="IPR014014">
    <property type="entry name" value="RNA_helicase_DEAD_Q_motif"/>
</dbReference>
<protein>
    <submittedName>
        <fullName evidence="11">DEAD/DEAH box helicase</fullName>
    </submittedName>
</protein>
<dbReference type="Proteomes" id="UP000243650">
    <property type="component" value="Unassembled WGS sequence"/>
</dbReference>
<dbReference type="InterPro" id="IPR011545">
    <property type="entry name" value="DEAD/DEAH_box_helicase_dom"/>
</dbReference>
<dbReference type="InterPro" id="IPR044742">
    <property type="entry name" value="DEAD/DEAH_RhlB"/>
</dbReference>
<feature type="compositionally biased region" description="Basic and acidic residues" evidence="7">
    <location>
        <begin position="410"/>
        <end position="420"/>
    </location>
</feature>
<sequence length="437" mass="50067">MEHNFERFRIRPELIQALQEQNISKPTEIQERLIPSVLRGVDVIGKSQTGTGKTLAFVLPLLTMIDTERKETQVIITAPTRELARQLFEVVSLYAEHTGVRAQLVIGGLDRDRMLEKAASGPQIIVGTPGRVLDMMNEKAVNASKVKSFVVDEADQMLDLGFLDEVNNIAGKLHDDTQLLVFSATIPESLMPFLKKYMKQPKQVEVQPKETGPANLEHWLVWDKDRPREEVIRKLTTQIQPFLAIIFANTKESADRIYEVLLEEELNVDLLHGGVAPRKRKKVLKRLQDAEVQYLVATDLIARGIDITGVSHIINAEIPTELEYYTHRVGRTARAGWGGQAITLYGRSDDASIAQLKKKGTRFIYKEWKKGQWVTVEKRSDNRPKQDAAPLPPKKKKNRVKPAYKKKAREKAEREHQRERRINRRQKNRDERRGRTK</sequence>
<dbReference type="Pfam" id="PF00270">
    <property type="entry name" value="DEAD"/>
    <property type="match status" value="1"/>
</dbReference>
<dbReference type="RefSeq" id="WP_105959681.1">
    <property type="nucleotide sequence ID" value="NZ_PVNS01000010.1"/>
</dbReference>
<reference evidence="11 12" key="1">
    <citation type="submission" date="2018-03" db="EMBL/GenBank/DDBJ databases">
        <title>Bacillus urumqiensis sp. nov., a moderately haloalkaliphilic bacterium isolated from a salt lake.</title>
        <authorList>
            <person name="Zhao B."/>
            <person name="Liao Z."/>
        </authorList>
    </citation>
    <scope>NUCLEOTIDE SEQUENCE [LARGE SCALE GENOMIC DNA]</scope>
    <source>
        <strain evidence="11 12">BZ-SZ-XJ18</strain>
    </source>
</reference>
<dbReference type="SMART" id="SM00487">
    <property type="entry name" value="DEXDc"/>
    <property type="match status" value="1"/>
</dbReference>
<dbReference type="PROSITE" id="PS51192">
    <property type="entry name" value="HELICASE_ATP_BIND_1"/>
    <property type="match status" value="1"/>
</dbReference>
<keyword evidence="12" id="KW-1185">Reference proteome</keyword>
<keyword evidence="1" id="KW-0547">Nucleotide-binding</keyword>
<organism evidence="11 12">
    <name type="scientific">Alkalicoccus urumqiensis</name>
    <name type="common">Bacillus urumqiensis</name>
    <dbReference type="NCBI Taxonomy" id="1548213"/>
    <lineage>
        <taxon>Bacteria</taxon>
        <taxon>Bacillati</taxon>
        <taxon>Bacillota</taxon>
        <taxon>Bacilli</taxon>
        <taxon>Bacillales</taxon>
        <taxon>Bacillaceae</taxon>
        <taxon>Alkalicoccus</taxon>
    </lineage>
</organism>
<evidence type="ECO:0000256" key="4">
    <source>
        <dbReference type="ARBA" id="ARBA00022840"/>
    </source>
</evidence>
<dbReference type="InterPro" id="IPR001650">
    <property type="entry name" value="Helicase_C-like"/>
</dbReference>
<evidence type="ECO:0000313" key="12">
    <source>
        <dbReference type="Proteomes" id="UP000243650"/>
    </source>
</evidence>
<keyword evidence="4" id="KW-0067">ATP-binding</keyword>
<gene>
    <name evidence="11" type="ORF">C6I21_11805</name>
</gene>
<dbReference type="InterPro" id="IPR027417">
    <property type="entry name" value="P-loop_NTPase"/>
</dbReference>
<comment type="caution">
    <text evidence="11">The sequence shown here is derived from an EMBL/GenBank/DDBJ whole genome shotgun (WGS) entry which is preliminary data.</text>
</comment>
<comment type="similarity">
    <text evidence="5">Belongs to the DEAD box helicase family.</text>
</comment>
<evidence type="ECO:0000256" key="5">
    <source>
        <dbReference type="ARBA" id="ARBA00038437"/>
    </source>
</evidence>
<keyword evidence="3 11" id="KW-0347">Helicase</keyword>
<dbReference type="Gene3D" id="3.40.50.300">
    <property type="entry name" value="P-loop containing nucleotide triphosphate hydrolases"/>
    <property type="match status" value="2"/>
</dbReference>
<feature type="compositionally biased region" description="Basic residues" evidence="7">
    <location>
        <begin position="393"/>
        <end position="409"/>
    </location>
</feature>
<dbReference type="PROSITE" id="PS51195">
    <property type="entry name" value="Q_MOTIF"/>
    <property type="match status" value="1"/>
</dbReference>
<evidence type="ECO:0000256" key="3">
    <source>
        <dbReference type="ARBA" id="ARBA00022806"/>
    </source>
</evidence>
<dbReference type="SUPFAM" id="SSF52540">
    <property type="entry name" value="P-loop containing nucleoside triphosphate hydrolases"/>
    <property type="match status" value="1"/>
</dbReference>
<feature type="domain" description="DEAD-box RNA helicase Q" evidence="10">
    <location>
        <begin position="3"/>
        <end position="31"/>
    </location>
</feature>
<evidence type="ECO:0000256" key="2">
    <source>
        <dbReference type="ARBA" id="ARBA00022801"/>
    </source>
</evidence>
<dbReference type="PANTHER" id="PTHR47959">
    <property type="entry name" value="ATP-DEPENDENT RNA HELICASE RHLE-RELATED"/>
    <property type="match status" value="1"/>
</dbReference>
<dbReference type="GO" id="GO:0003724">
    <property type="term" value="F:RNA helicase activity"/>
    <property type="evidence" value="ECO:0007669"/>
    <property type="project" value="InterPro"/>
</dbReference>
<evidence type="ECO:0000256" key="6">
    <source>
        <dbReference type="PROSITE-ProRule" id="PRU00552"/>
    </source>
</evidence>
<dbReference type="PROSITE" id="PS51194">
    <property type="entry name" value="HELICASE_CTER"/>
    <property type="match status" value="1"/>
</dbReference>
<dbReference type="GO" id="GO:0016787">
    <property type="term" value="F:hydrolase activity"/>
    <property type="evidence" value="ECO:0007669"/>
    <property type="project" value="UniProtKB-KW"/>
</dbReference>
<feature type="domain" description="Helicase C-terminal" evidence="9">
    <location>
        <begin position="231"/>
        <end position="382"/>
    </location>
</feature>
<evidence type="ECO:0000259" key="9">
    <source>
        <dbReference type="PROSITE" id="PS51194"/>
    </source>
</evidence>
<evidence type="ECO:0000313" key="11">
    <source>
        <dbReference type="EMBL" id="PRO65125.1"/>
    </source>
</evidence>
<evidence type="ECO:0000259" key="10">
    <source>
        <dbReference type="PROSITE" id="PS51195"/>
    </source>
</evidence>
<dbReference type="AlphaFoldDB" id="A0A2P6MFQ2"/>
<dbReference type="GO" id="GO:0005524">
    <property type="term" value="F:ATP binding"/>
    <property type="evidence" value="ECO:0007669"/>
    <property type="project" value="UniProtKB-KW"/>
</dbReference>
<dbReference type="EMBL" id="PVNS01000010">
    <property type="protein sequence ID" value="PRO65125.1"/>
    <property type="molecule type" value="Genomic_DNA"/>
</dbReference>
<dbReference type="SMART" id="SM00490">
    <property type="entry name" value="HELICc"/>
    <property type="match status" value="1"/>
</dbReference>
<proteinExistence type="inferred from homology"/>
<dbReference type="GO" id="GO:0005829">
    <property type="term" value="C:cytosol"/>
    <property type="evidence" value="ECO:0007669"/>
    <property type="project" value="TreeGrafter"/>
</dbReference>
<feature type="compositionally biased region" description="Basic and acidic residues" evidence="7">
    <location>
        <begin position="376"/>
        <end position="386"/>
    </location>
</feature>
<dbReference type="Pfam" id="PF00271">
    <property type="entry name" value="Helicase_C"/>
    <property type="match status" value="1"/>
</dbReference>
<evidence type="ECO:0000256" key="1">
    <source>
        <dbReference type="ARBA" id="ARBA00022741"/>
    </source>
</evidence>
<dbReference type="OrthoDB" id="9805696at2"/>
<dbReference type="InterPro" id="IPR014001">
    <property type="entry name" value="Helicase_ATP-bd"/>
</dbReference>
<evidence type="ECO:0000259" key="8">
    <source>
        <dbReference type="PROSITE" id="PS51192"/>
    </source>
</evidence>
<dbReference type="CDD" id="cd18787">
    <property type="entry name" value="SF2_C_DEAD"/>
    <property type="match status" value="1"/>
</dbReference>
<evidence type="ECO:0000256" key="7">
    <source>
        <dbReference type="SAM" id="MobiDB-lite"/>
    </source>
</evidence>
<dbReference type="PANTHER" id="PTHR47959:SF13">
    <property type="entry name" value="ATP-DEPENDENT RNA HELICASE RHLE"/>
    <property type="match status" value="1"/>
</dbReference>